<sequence>MPQAAETIPTSLFEGADQGYSIKLDAFEGPLDLLLHLIRKNEVDIYDIPISLITRQYLDYLKLMKELNLDLAGDFLVMASTLLQIKSRMLLPLPEPEEGEGEEQEDPRAELVRRLIEYQRYRDAGLELGARELLGREVFARPCADGCCLEGFVPADDGPIELDLFELSEAFNQLLARIPTARAHEVAGQDTLSIVDAINEILSRLDGHESMEFESLFLDDMSRERMIVTFLALLELCRIKLLKVIQNSRYGAIHIFPSVAATDNDGASDALPFA</sequence>
<keyword evidence="2" id="KW-0963">Cytoplasm</keyword>
<dbReference type="GO" id="GO:0051301">
    <property type="term" value="P:cell division"/>
    <property type="evidence" value="ECO:0007669"/>
    <property type="project" value="UniProtKB-KW"/>
</dbReference>
<reference evidence="4" key="1">
    <citation type="submission" date="2017-02" db="EMBL/GenBank/DDBJ databases">
        <authorList>
            <person name="Varghese N."/>
            <person name="Submissions S."/>
        </authorList>
    </citation>
    <scope>NUCLEOTIDE SEQUENCE [LARGE SCALE GENOMIC DNA]</scope>
    <source>
        <strain evidence="4">ATCC BAA-34</strain>
    </source>
</reference>
<dbReference type="InterPro" id="IPR023093">
    <property type="entry name" value="ScpA-like_C"/>
</dbReference>
<dbReference type="AlphaFoldDB" id="A0A1T4S5E9"/>
<dbReference type="STRING" id="115783.SAMN02745119_03242"/>
<dbReference type="Gene3D" id="6.10.250.2410">
    <property type="match status" value="1"/>
</dbReference>
<dbReference type="InterPro" id="IPR003768">
    <property type="entry name" value="ScpA"/>
</dbReference>
<evidence type="ECO:0000313" key="3">
    <source>
        <dbReference type="EMBL" id="SKA23051.1"/>
    </source>
</evidence>
<dbReference type="PANTHER" id="PTHR33969:SF2">
    <property type="entry name" value="SEGREGATION AND CONDENSATION PROTEIN A"/>
    <property type="match status" value="1"/>
</dbReference>
<name>A0A1T4S5E9_9BACT</name>
<keyword evidence="4" id="KW-1185">Reference proteome</keyword>
<dbReference type="EMBL" id="FUWR01000030">
    <property type="protein sequence ID" value="SKA23051.1"/>
    <property type="molecule type" value="Genomic_DNA"/>
</dbReference>
<keyword evidence="2" id="KW-0132">Cell division</keyword>
<dbReference type="Gene3D" id="1.10.10.580">
    <property type="entry name" value="Structural maintenance of chromosome 1. Chain E"/>
    <property type="match status" value="1"/>
</dbReference>
<keyword evidence="2" id="KW-0131">Cell cycle</keyword>
<comment type="subcellular location">
    <subcellularLocation>
        <location evidence="2">Cytoplasm</location>
    </subcellularLocation>
    <text evidence="2">Associated with two foci at the outer edges of the nucleoid region in young cells, and at four foci within both cell halves in older cells.</text>
</comment>
<comment type="similarity">
    <text evidence="2">Belongs to the ScpA family.</text>
</comment>
<dbReference type="GO" id="GO:0007059">
    <property type="term" value="P:chromosome segregation"/>
    <property type="evidence" value="ECO:0007669"/>
    <property type="project" value="UniProtKB-UniRule"/>
</dbReference>
<keyword evidence="2" id="KW-0159">Chromosome partition</keyword>
<evidence type="ECO:0000256" key="2">
    <source>
        <dbReference type="HAMAP-Rule" id="MF_01805"/>
    </source>
</evidence>
<dbReference type="Proteomes" id="UP000190102">
    <property type="component" value="Unassembled WGS sequence"/>
</dbReference>
<dbReference type="GO" id="GO:0005737">
    <property type="term" value="C:cytoplasm"/>
    <property type="evidence" value="ECO:0007669"/>
    <property type="project" value="UniProtKB-SubCell"/>
</dbReference>
<comment type="subunit">
    <text evidence="2">Component of a cohesin-like complex composed of ScpA, ScpB and the Smc homodimer, in which ScpA and ScpB bind to the head domain of Smc. The presence of the three proteins is required for the association of the complex with DNA.</text>
</comment>
<accession>A0A1T4S5E9</accession>
<comment type="function">
    <text evidence="2">Participates in chromosomal partition during cell division. May act via the formation of a condensin-like complex containing Smc and ScpB that pull DNA away from mid-cell into both cell halves.</text>
</comment>
<dbReference type="HAMAP" id="MF_01805">
    <property type="entry name" value="ScpA"/>
    <property type="match status" value="1"/>
</dbReference>
<proteinExistence type="inferred from homology"/>
<evidence type="ECO:0000313" key="4">
    <source>
        <dbReference type="Proteomes" id="UP000190102"/>
    </source>
</evidence>
<dbReference type="PANTHER" id="PTHR33969">
    <property type="entry name" value="SEGREGATION AND CONDENSATION PROTEIN A"/>
    <property type="match status" value="1"/>
</dbReference>
<organism evidence="3 4">
    <name type="scientific">Trichlorobacter thiogenes</name>
    <dbReference type="NCBI Taxonomy" id="115783"/>
    <lineage>
        <taxon>Bacteria</taxon>
        <taxon>Pseudomonadati</taxon>
        <taxon>Thermodesulfobacteriota</taxon>
        <taxon>Desulfuromonadia</taxon>
        <taxon>Geobacterales</taxon>
        <taxon>Geobacteraceae</taxon>
        <taxon>Trichlorobacter</taxon>
    </lineage>
</organism>
<protein>
    <recommendedName>
        <fullName evidence="1 2">Segregation and condensation protein A</fullName>
    </recommendedName>
</protein>
<evidence type="ECO:0000256" key="1">
    <source>
        <dbReference type="ARBA" id="ARBA00044777"/>
    </source>
</evidence>
<dbReference type="Pfam" id="PF02616">
    <property type="entry name" value="SMC_ScpA"/>
    <property type="match status" value="1"/>
</dbReference>
<dbReference type="RefSeq" id="WP_078791495.1">
    <property type="nucleotide sequence ID" value="NZ_FUWR01000030.1"/>
</dbReference>
<dbReference type="OrthoDB" id="9811016at2"/>
<dbReference type="GO" id="GO:0006260">
    <property type="term" value="P:DNA replication"/>
    <property type="evidence" value="ECO:0007669"/>
    <property type="project" value="UniProtKB-UniRule"/>
</dbReference>
<gene>
    <name evidence="2" type="primary">scpA</name>
    <name evidence="3" type="ORF">SAMN02745119_03242</name>
</gene>